<comment type="caution">
    <text evidence="2">The sequence shown here is derived from an EMBL/GenBank/DDBJ whole genome shotgun (WGS) entry which is preliminary data.</text>
</comment>
<dbReference type="GeneID" id="92951868"/>
<keyword evidence="1" id="KW-1133">Transmembrane helix</keyword>
<evidence type="ECO:0000313" key="3">
    <source>
        <dbReference type="Proteomes" id="UP001565471"/>
    </source>
</evidence>
<evidence type="ECO:0000313" key="2">
    <source>
        <dbReference type="EMBL" id="MEY9320207.1"/>
    </source>
</evidence>
<keyword evidence="3" id="KW-1185">Reference proteome</keyword>
<keyword evidence="1" id="KW-0472">Membrane</keyword>
<evidence type="ECO:0000256" key="1">
    <source>
        <dbReference type="SAM" id="Phobius"/>
    </source>
</evidence>
<dbReference type="Proteomes" id="UP001565471">
    <property type="component" value="Unassembled WGS sequence"/>
</dbReference>
<organism evidence="2 3">
    <name type="scientific">Bradyrhizobium elkanii</name>
    <dbReference type="NCBI Taxonomy" id="29448"/>
    <lineage>
        <taxon>Bacteria</taxon>
        <taxon>Pseudomonadati</taxon>
        <taxon>Pseudomonadota</taxon>
        <taxon>Alphaproteobacteria</taxon>
        <taxon>Hyphomicrobiales</taxon>
        <taxon>Nitrobacteraceae</taxon>
        <taxon>Bradyrhizobium</taxon>
    </lineage>
</organism>
<name>A0ABV4FBE5_BRAEL</name>
<keyword evidence="1" id="KW-0812">Transmembrane</keyword>
<proteinExistence type="predicted"/>
<gene>
    <name evidence="2" type="ORF">ABIF29_007006</name>
</gene>
<accession>A0ABV4FBE5</accession>
<reference evidence="2 3" key="1">
    <citation type="submission" date="2024-07" db="EMBL/GenBank/DDBJ databases">
        <title>Genomic Encyclopedia of Type Strains, Phase V (KMG-V): Genome sequencing to study the core and pangenomes of soil and plant-associated prokaryotes.</title>
        <authorList>
            <person name="Whitman W."/>
        </authorList>
    </citation>
    <scope>NUCLEOTIDE SEQUENCE [LARGE SCALE GENOMIC DNA]</scope>
    <source>
        <strain evidence="2 3">USDA 415</strain>
    </source>
</reference>
<sequence>MVDLDQDKAIASDECIGMADRDDWISIACLTAIALTTVAATAALFL</sequence>
<feature type="transmembrane region" description="Helical" evidence="1">
    <location>
        <begin position="24"/>
        <end position="45"/>
    </location>
</feature>
<dbReference type="EMBL" id="JBGBZA010000002">
    <property type="protein sequence ID" value="MEY9320207.1"/>
    <property type="molecule type" value="Genomic_DNA"/>
</dbReference>
<protein>
    <submittedName>
        <fullName evidence="2">Uncharacterized protein</fullName>
    </submittedName>
</protein>
<dbReference type="RefSeq" id="WP_016843167.1">
    <property type="nucleotide sequence ID" value="NZ_BJNL01000034.1"/>
</dbReference>